<evidence type="ECO:0000313" key="6">
    <source>
        <dbReference type="Proteomes" id="UP000030693"/>
    </source>
</evidence>
<dbReference type="RefSeq" id="XP_009497715.1">
    <property type="nucleotide sequence ID" value="XM_009499440.1"/>
</dbReference>
<dbReference type="GO" id="GO:0010494">
    <property type="term" value="C:cytoplasmic stress granule"/>
    <property type="evidence" value="ECO:0007669"/>
    <property type="project" value="TreeGrafter"/>
</dbReference>
<dbReference type="InterPro" id="IPR036388">
    <property type="entry name" value="WH-like_DNA-bd_sf"/>
</dbReference>
<evidence type="ECO:0000313" key="5">
    <source>
        <dbReference type="EMBL" id="KCV67895.1"/>
    </source>
</evidence>
<feature type="domain" description="HTH La-type RNA-binding" evidence="4">
    <location>
        <begin position="11"/>
        <end position="100"/>
    </location>
</feature>
<feature type="compositionally biased region" description="Low complexity" evidence="3">
    <location>
        <begin position="403"/>
        <end position="413"/>
    </location>
</feature>
<proteinExistence type="predicted"/>
<dbReference type="PANTHER" id="PTHR22792">
    <property type="entry name" value="LUPUS LA PROTEIN-RELATED"/>
    <property type="match status" value="1"/>
</dbReference>
<feature type="compositionally biased region" description="Gly residues" evidence="3">
    <location>
        <begin position="358"/>
        <end position="381"/>
    </location>
</feature>
<dbReference type="PROSITE" id="PS50961">
    <property type="entry name" value="HTH_LA"/>
    <property type="match status" value="1"/>
</dbReference>
<protein>
    <recommendedName>
        <fullName evidence="4">HTH La-type RNA-binding domain-containing protein</fullName>
    </recommendedName>
</protein>
<dbReference type="InterPro" id="IPR006630">
    <property type="entry name" value="La_HTH"/>
</dbReference>
<feature type="compositionally biased region" description="Gly residues" evidence="3">
    <location>
        <begin position="250"/>
        <end position="262"/>
    </location>
</feature>
<dbReference type="Gene3D" id="1.10.10.10">
    <property type="entry name" value="Winged helix-like DNA-binding domain superfamily/Winged helix DNA-binding domain"/>
    <property type="match status" value="1"/>
</dbReference>
<dbReference type="EMBL" id="KB932212">
    <property type="protein sequence ID" value="KCV67895.1"/>
    <property type="molecule type" value="Genomic_DNA"/>
</dbReference>
<dbReference type="GO" id="GO:0045727">
    <property type="term" value="P:positive regulation of translation"/>
    <property type="evidence" value="ECO:0007669"/>
    <property type="project" value="TreeGrafter"/>
</dbReference>
<feature type="compositionally biased region" description="Low complexity" evidence="3">
    <location>
        <begin position="236"/>
        <end position="249"/>
    </location>
</feature>
<organism evidence="5">
    <name type="scientific">Fonticula alba</name>
    <name type="common">Slime mold</name>
    <dbReference type="NCBI Taxonomy" id="691883"/>
    <lineage>
        <taxon>Eukaryota</taxon>
        <taxon>Rotosphaerida</taxon>
        <taxon>Fonticulaceae</taxon>
        <taxon>Fonticula</taxon>
    </lineage>
</organism>
<dbReference type="STRING" id="691883.A0A058Z0W2"/>
<evidence type="ECO:0000256" key="1">
    <source>
        <dbReference type="ARBA" id="ARBA00022884"/>
    </source>
</evidence>
<dbReference type="InterPro" id="IPR045180">
    <property type="entry name" value="La_dom_prot"/>
</dbReference>
<feature type="region of interest" description="Disordered" evidence="3">
    <location>
        <begin position="463"/>
        <end position="495"/>
    </location>
</feature>
<dbReference type="InterPro" id="IPR036390">
    <property type="entry name" value="WH_DNA-bd_sf"/>
</dbReference>
<keyword evidence="1 2" id="KW-0694">RNA-binding</keyword>
<dbReference type="OMA" id="DRYLKCQ"/>
<feature type="region of interest" description="Disordered" evidence="3">
    <location>
        <begin position="236"/>
        <end position="425"/>
    </location>
</feature>
<evidence type="ECO:0000256" key="3">
    <source>
        <dbReference type="SAM" id="MobiDB-lite"/>
    </source>
</evidence>
<gene>
    <name evidence="5" type="ORF">H696_05624</name>
</gene>
<dbReference type="Proteomes" id="UP000030693">
    <property type="component" value="Unassembled WGS sequence"/>
</dbReference>
<keyword evidence="6" id="KW-1185">Reference proteome</keyword>
<feature type="compositionally biased region" description="Low complexity" evidence="3">
    <location>
        <begin position="263"/>
        <end position="305"/>
    </location>
</feature>
<dbReference type="AlphaFoldDB" id="A0A058Z0W2"/>
<evidence type="ECO:0000256" key="2">
    <source>
        <dbReference type="PROSITE-ProRule" id="PRU00332"/>
    </source>
</evidence>
<reference evidence="5" key="1">
    <citation type="submission" date="2013-04" db="EMBL/GenBank/DDBJ databases">
        <title>The Genome Sequence of Fonticula alba ATCC 38817.</title>
        <authorList>
            <consortium name="The Broad Institute Genomics Platform"/>
            <person name="Russ C."/>
            <person name="Cuomo C."/>
            <person name="Burger G."/>
            <person name="Gray M.W."/>
            <person name="Holland P.W.H."/>
            <person name="King N."/>
            <person name="Lang F.B.F."/>
            <person name="Roger A.J."/>
            <person name="Ruiz-Trillo I."/>
            <person name="Brown M."/>
            <person name="Walker B."/>
            <person name="Young S."/>
            <person name="Zeng Q."/>
            <person name="Gargeya S."/>
            <person name="Fitzgerald M."/>
            <person name="Haas B."/>
            <person name="Abouelleil A."/>
            <person name="Allen A.W."/>
            <person name="Alvarado L."/>
            <person name="Arachchi H.M."/>
            <person name="Berlin A.M."/>
            <person name="Chapman S.B."/>
            <person name="Gainer-Dewar J."/>
            <person name="Goldberg J."/>
            <person name="Griggs A."/>
            <person name="Gujja S."/>
            <person name="Hansen M."/>
            <person name="Howarth C."/>
            <person name="Imamovic A."/>
            <person name="Ireland A."/>
            <person name="Larimer J."/>
            <person name="McCowan C."/>
            <person name="Murphy C."/>
            <person name="Pearson M."/>
            <person name="Poon T.W."/>
            <person name="Priest M."/>
            <person name="Roberts A."/>
            <person name="Saif S."/>
            <person name="Shea T."/>
            <person name="Sisk P."/>
            <person name="Sykes S."/>
            <person name="Wortman J."/>
            <person name="Nusbaum C."/>
            <person name="Birren B."/>
        </authorList>
    </citation>
    <scope>NUCLEOTIDE SEQUENCE [LARGE SCALE GENOMIC DNA]</scope>
    <source>
        <strain evidence="5">ATCC 38817</strain>
    </source>
</reference>
<feature type="compositionally biased region" description="Low complexity" evidence="3">
    <location>
        <begin position="477"/>
        <end position="495"/>
    </location>
</feature>
<name>A0A058Z0W2_FONAL</name>
<evidence type="ECO:0000259" key="4">
    <source>
        <dbReference type="PROSITE" id="PS50961"/>
    </source>
</evidence>
<dbReference type="GO" id="GO:0005829">
    <property type="term" value="C:cytosol"/>
    <property type="evidence" value="ECO:0007669"/>
    <property type="project" value="TreeGrafter"/>
</dbReference>
<dbReference type="SMART" id="SM00715">
    <property type="entry name" value="LA"/>
    <property type="match status" value="1"/>
</dbReference>
<dbReference type="OrthoDB" id="10046764at2759"/>
<dbReference type="SUPFAM" id="SSF46785">
    <property type="entry name" value="Winged helix' DNA-binding domain"/>
    <property type="match status" value="1"/>
</dbReference>
<dbReference type="eggNOG" id="KOG2591">
    <property type="taxonomic scope" value="Eukaryota"/>
</dbReference>
<dbReference type="PANTHER" id="PTHR22792:SF131">
    <property type="entry name" value="LA-RELATED PROTEIN LARP4B"/>
    <property type="match status" value="1"/>
</dbReference>
<sequence length="547" mass="52837">MTSAQTTPPAAFDGESSQVGLLGKLEYFFSVECLSQDHNLASKMDNDLFIPVAEILALESVKALGTSEEEILSTLKTSAKVTVDEAGKRIRPNEIEPCTMILTDVDEAVTEKDILDLLASVGCTEVASITTELNRTRFVTFKSPADLKLYYRKVISETLLGSRIYARVKDENTFKHIKNSSYVLVPKPAAAGAVGGKSAAHVPGVPVANVYKNGQQHYSFPTYYVPSGAGSFAAGGRAAGEAGSSFTGRRGPGGAGGAGAAGAGRRPAGQRRQNAPAAGVAAGSTSTGAGAGAAGAPATATRQASGAGGSTGGAPRPGRSAGGQAAGGAVAGAGTGATAPRSNTRSSNPRGQAAGAGAAAGSGTTGGAGGAARAGAGGAGAGPNAERRNTRTPAKGAAGGAGRAANSQQAAAGAGAGSGSGAAAPPKAISITADAFPPLPGHSATATPVVPVAVSSDRKQYSVVTSEAAKNPKPKRTPGAAATPSTSASTSAESSAASSPALPAVAETAATAAVAEPVAVEAAAPVTAEAAAAAAAATPAAAEAAAV</sequence>
<accession>A0A058Z0W2</accession>
<dbReference type="GeneID" id="20530349"/>
<dbReference type="GO" id="GO:0003730">
    <property type="term" value="F:mRNA 3'-UTR binding"/>
    <property type="evidence" value="ECO:0007669"/>
    <property type="project" value="TreeGrafter"/>
</dbReference>
<feature type="compositionally biased region" description="Gly residues" evidence="3">
    <location>
        <begin position="320"/>
        <end position="335"/>
    </location>
</feature>